<evidence type="ECO:0000259" key="6">
    <source>
        <dbReference type="Pfam" id="PF00394"/>
    </source>
</evidence>
<keyword evidence="3" id="KW-0560">Oxidoreductase</keyword>
<evidence type="ECO:0000256" key="3">
    <source>
        <dbReference type="ARBA" id="ARBA00023002"/>
    </source>
</evidence>
<dbReference type="Pfam" id="PF00394">
    <property type="entry name" value="Cu-oxidase"/>
    <property type="match status" value="1"/>
</dbReference>
<dbReference type="PANTHER" id="PTHR11709:SF511">
    <property type="entry name" value="LACCASE"/>
    <property type="match status" value="1"/>
</dbReference>
<keyword evidence="4" id="KW-0186">Copper</keyword>
<dbReference type="InterPro" id="IPR011707">
    <property type="entry name" value="Cu-oxidase-like_N"/>
</dbReference>
<dbReference type="InterPro" id="IPR002355">
    <property type="entry name" value="Cu_oxidase_Cu_BS"/>
</dbReference>
<feature type="domain" description="Plastocyanin-like" evidence="8">
    <location>
        <begin position="105"/>
        <end position="221"/>
    </location>
</feature>
<keyword evidence="5" id="KW-0812">Transmembrane</keyword>
<dbReference type="PROSITE" id="PS00079">
    <property type="entry name" value="MULTICOPPER_OXIDASE1"/>
    <property type="match status" value="1"/>
</dbReference>
<dbReference type="InterPro" id="IPR001117">
    <property type="entry name" value="Cu-oxidase_2nd"/>
</dbReference>
<dbReference type="AlphaFoldDB" id="A0AAQ3MD04"/>
<keyword evidence="5" id="KW-1133">Transmembrane helix</keyword>
<evidence type="ECO:0000313" key="10">
    <source>
        <dbReference type="Proteomes" id="UP001303373"/>
    </source>
</evidence>
<evidence type="ECO:0000259" key="8">
    <source>
        <dbReference type="Pfam" id="PF07732"/>
    </source>
</evidence>
<dbReference type="InterPro" id="IPR033138">
    <property type="entry name" value="Cu_oxidase_CS"/>
</dbReference>
<feature type="transmembrane region" description="Helical" evidence="5">
    <location>
        <begin position="27"/>
        <end position="48"/>
    </location>
</feature>
<dbReference type="InterPro" id="IPR011706">
    <property type="entry name" value="Cu-oxidase_C"/>
</dbReference>
<keyword evidence="2" id="KW-0479">Metal-binding</keyword>
<organism evidence="9 10">
    <name type="scientific">Acrodontium crateriforme</name>
    <dbReference type="NCBI Taxonomy" id="150365"/>
    <lineage>
        <taxon>Eukaryota</taxon>
        <taxon>Fungi</taxon>
        <taxon>Dikarya</taxon>
        <taxon>Ascomycota</taxon>
        <taxon>Pezizomycotina</taxon>
        <taxon>Dothideomycetes</taxon>
        <taxon>Dothideomycetidae</taxon>
        <taxon>Mycosphaerellales</taxon>
        <taxon>Teratosphaeriaceae</taxon>
        <taxon>Acrodontium</taxon>
    </lineage>
</organism>
<accession>A0AAQ3MD04</accession>
<dbReference type="CDD" id="cd04206">
    <property type="entry name" value="CuRO_1_LCC_like"/>
    <property type="match status" value="1"/>
</dbReference>
<keyword evidence="5" id="KW-0472">Membrane</keyword>
<dbReference type="Pfam" id="PF07732">
    <property type="entry name" value="Cu-oxidase_3"/>
    <property type="match status" value="1"/>
</dbReference>
<evidence type="ECO:0000256" key="4">
    <source>
        <dbReference type="ARBA" id="ARBA00023008"/>
    </source>
</evidence>
<dbReference type="InterPro" id="IPR008972">
    <property type="entry name" value="Cupredoxin"/>
</dbReference>
<dbReference type="PANTHER" id="PTHR11709">
    <property type="entry name" value="MULTI-COPPER OXIDASE"/>
    <property type="match status" value="1"/>
</dbReference>
<evidence type="ECO:0000259" key="7">
    <source>
        <dbReference type="Pfam" id="PF07731"/>
    </source>
</evidence>
<dbReference type="EMBL" id="CP138592">
    <property type="protein sequence ID" value="WPH04661.1"/>
    <property type="molecule type" value="Genomic_DNA"/>
</dbReference>
<dbReference type="Proteomes" id="UP001303373">
    <property type="component" value="Chromosome 13"/>
</dbReference>
<dbReference type="CDD" id="cd04205">
    <property type="entry name" value="CuRO_2_LCC_like"/>
    <property type="match status" value="1"/>
</dbReference>
<dbReference type="GO" id="GO:0005507">
    <property type="term" value="F:copper ion binding"/>
    <property type="evidence" value="ECO:0007669"/>
    <property type="project" value="InterPro"/>
</dbReference>
<dbReference type="SUPFAM" id="SSF49503">
    <property type="entry name" value="Cupredoxins"/>
    <property type="match status" value="3"/>
</dbReference>
<evidence type="ECO:0000256" key="2">
    <source>
        <dbReference type="ARBA" id="ARBA00022723"/>
    </source>
</evidence>
<name>A0AAQ3MD04_9PEZI</name>
<dbReference type="Gene3D" id="2.60.40.420">
    <property type="entry name" value="Cupredoxins - blue copper proteins"/>
    <property type="match status" value="3"/>
</dbReference>
<feature type="domain" description="Plastocyanin-like" evidence="6">
    <location>
        <begin position="239"/>
        <end position="370"/>
    </location>
</feature>
<reference evidence="9 10" key="1">
    <citation type="submission" date="2023-11" db="EMBL/GenBank/DDBJ databases">
        <title>An acidophilic fungus is an integral part of prey digestion in a carnivorous sundew plant.</title>
        <authorList>
            <person name="Tsai I.J."/>
        </authorList>
    </citation>
    <scope>NUCLEOTIDE SEQUENCE [LARGE SCALE GENOMIC DNA]</scope>
    <source>
        <strain evidence="9">169a</strain>
    </source>
</reference>
<dbReference type="InterPro" id="IPR045087">
    <property type="entry name" value="Cu-oxidase_fam"/>
</dbReference>
<evidence type="ECO:0000256" key="1">
    <source>
        <dbReference type="ARBA" id="ARBA00010609"/>
    </source>
</evidence>
<dbReference type="PROSITE" id="PS00080">
    <property type="entry name" value="MULTICOPPER_OXIDASE2"/>
    <property type="match status" value="1"/>
</dbReference>
<evidence type="ECO:0000256" key="5">
    <source>
        <dbReference type="SAM" id="Phobius"/>
    </source>
</evidence>
<evidence type="ECO:0000313" key="9">
    <source>
        <dbReference type="EMBL" id="WPH04661.1"/>
    </source>
</evidence>
<feature type="domain" description="Plastocyanin-like" evidence="7">
    <location>
        <begin position="490"/>
        <end position="607"/>
    </location>
</feature>
<gene>
    <name evidence="9" type="ORF">R9X50_00755400</name>
</gene>
<protein>
    <submittedName>
        <fullName evidence="9">Multicopper oxidase</fullName>
    </submittedName>
</protein>
<sequence length="610" mass="68945">MRLPDREKFDEESKALVAPRQNRSRRWVVVLVAFLSTWAIASVLFARIHSTNGVRLSTGNEDHSDDTAHLEYPEPTELDTTDAFRLHPEDHRSRTPKTQHFTWRITKGPWRADGVLKDVYFVNGVFPGPNIEARAGDKLVIEVENGLSDEGLALHWHGLTMRGANDMDGAVGVTQDPIPAGRKFKYEVPIGDDESGTFWWHAHENLQRGEGLFGGLVIHKPVDEHDDKKRHGNDIAREEHLLLIGDWYHQPALMALGTYSSPGAFGNEPVPDSILLNGAGLFNCEDAVPARPLDCEDRAFANLTRLRIDASKESILRVVNVGSYAGFNLTMDKAQLKALSIDADFPVKSASAKEVGTLYPGQRVDILIQPMFNGAEPEATKLGVELYKKKFRYENLELTPLHHFPVQWNTKNAHGSRESREAPDELLELSTLQAAEDQSKIMPKAADKTIVLYAITQKLSHLDNKALGFINGTTWEAQSPHLLSLEREEWNKHQINAKFDYDVATPKWVDIILNNRDEDPHPFHIHGYDFWVLSTYSSTYNWGSYNPFEDTEMPGGEWNFAGAVRRDTVLVPRRGYAVLRMRADNPGLWMMHCHVLWHQATGMSMILDIR</sequence>
<dbReference type="GO" id="GO:0016491">
    <property type="term" value="F:oxidoreductase activity"/>
    <property type="evidence" value="ECO:0007669"/>
    <property type="project" value="UniProtKB-KW"/>
</dbReference>
<comment type="similarity">
    <text evidence="1">Belongs to the multicopper oxidase family.</text>
</comment>
<keyword evidence="10" id="KW-1185">Reference proteome</keyword>
<proteinExistence type="inferred from homology"/>
<dbReference type="Pfam" id="PF07731">
    <property type="entry name" value="Cu-oxidase_2"/>
    <property type="match status" value="1"/>
</dbReference>